<evidence type="ECO:0000256" key="5">
    <source>
        <dbReference type="ARBA" id="ARBA00022989"/>
    </source>
</evidence>
<dbReference type="Pfam" id="PF00528">
    <property type="entry name" value="BPD_transp_1"/>
    <property type="match status" value="1"/>
</dbReference>
<dbReference type="PROSITE" id="PS50928">
    <property type="entry name" value="ABC_TM1"/>
    <property type="match status" value="1"/>
</dbReference>
<dbReference type="EMBL" id="JAVREH010000019">
    <property type="protein sequence ID" value="MDT0262582.1"/>
    <property type="molecule type" value="Genomic_DNA"/>
</dbReference>
<gene>
    <name evidence="10" type="ORF">RM423_14395</name>
</gene>
<evidence type="ECO:0000256" key="1">
    <source>
        <dbReference type="ARBA" id="ARBA00004651"/>
    </source>
</evidence>
<protein>
    <submittedName>
        <fullName evidence="10">ABC transporter permease</fullName>
    </submittedName>
</protein>
<evidence type="ECO:0000313" key="10">
    <source>
        <dbReference type="EMBL" id="MDT0262582.1"/>
    </source>
</evidence>
<accession>A0ABU2JCB0</accession>
<dbReference type="InterPro" id="IPR000515">
    <property type="entry name" value="MetI-like"/>
</dbReference>
<organism evidence="10 11">
    <name type="scientific">Jatrophihabitans lederbergiae</name>
    <dbReference type="NCBI Taxonomy" id="3075547"/>
    <lineage>
        <taxon>Bacteria</taxon>
        <taxon>Bacillati</taxon>
        <taxon>Actinomycetota</taxon>
        <taxon>Actinomycetes</taxon>
        <taxon>Jatrophihabitantales</taxon>
        <taxon>Jatrophihabitantaceae</taxon>
        <taxon>Jatrophihabitans</taxon>
    </lineage>
</organism>
<feature type="transmembrane region" description="Helical" evidence="7">
    <location>
        <begin position="40"/>
        <end position="62"/>
    </location>
</feature>
<dbReference type="CDD" id="cd06261">
    <property type="entry name" value="TM_PBP2"/>
    <property type="match status" value="1"/>
</dbReference>
<feature type="transmembrane region" description="Helical" evidence="7">
    <location>
        <begin position="140"/>
        <end position="158"/>
    </location>
</feature>
<dbReference type="PANTHER" id="PTHR43386">
    <property type="entry name" value="OLIGOPEPTIDE TRANSPORT SYSTEM PERMEASE PROTEIN APPC"/>
    <property type="match status" value="1"/>
</dbReference>
<feature type="region of interest" description="Disordered" evidence="8">
    <location>
        <begin position="1"/>
        <end position="20"/>
    </location>
</feature>
<evidence type="ECO:0000256" key="3">
    <source>
        <dbReference type="ARBA" id="ARBA00022475"/>
    </source>
</evidence>
<proteinExistence type="inferred from homology"/>
<keyword evidence="4 7" id="KW-0812">Transmembrane</keyword>
<dbReference type="Proteomes" id="UP001183176">
    <property type="component" value="Unassembled WGS sequence"/>
</dbReference>
<dbReference type="InterPro" id="IPR050366">
    <property type="entry name" value="BP-dependent_transpt_permease"/>
</dbReference>
<feature type="domain" description="ABC transmembrane type-1" evidence="9">
    <location>
        <begin position="101"/>
        <end position="291"/>
    </location>
</feature>
<dbReference type="InterPro" id="IPR035906">
    <property type="entry name" value="MetI-like_sf"/>
</dbReference>
<reference evidence="11" key="1">
    <citation type="submission" date="2023-07" db="EMBL/GenBank/DDBJ databases">
        <title>30 novel species of actinomycetes from the DSMZ collection.</title>
        <authorList>
            <person name="Nouioui I."/>
        </authorList>
    </citation>
    <scope>NUCLEOTIDE SEQUENCE [LARGE SCALE GENOMIC DNA]</scope>
    <source>
        <strain evidence="11">DSM 44399</strain>
    </source>
</reference>
<evidence type="ECO:0000256" key="7">
    <source>
        <dbReference type="RuleBase" id="RU363032"/>
    </source>
</evidence>
<dbReference type="InterPro" id="IPR025966">
    <property type="entry name" value="OppC_N"/>
</dbReference>
<evidence type="ECO:0000313" key="11">
    <source>
        <dbReference type="Proteomes" id="UP001183176"/>
    </source>
</evidence>
<comment type="similarity">
    <text evidence="7">Belongs to the binding-protein-dependent transport system permease family.</text>
</comment>
<evidence type="ECO:0000259" key="9">
    <source>
        <dbReference type="PROSITE" id="PS50928"/>
    </source>
</evidence>
<evidence type="ECO:0000256" key="2">
    <source>
        <dbReference type="ARBA" id="ARBA00022448"/>
    </source>
</evidence>
<dbReference type="Gene3D" id="1.10.3720.10">
    <property type="entry name" value="MetI-like"/>
    <property type="match status" value="1"/>
</dbReference>
<keyword evidence="5 7" id="KW-1133">Transmembrane helix</keyword>
<keyword evidence="3" id="KW-1003">Cell membrane</keyword>
<feature type="transmembrane region" description="Helical" evidence="7">
    <location>
        <begin position="164"/>
        <end position="183"/>
    </location>
</feature>
<evidence type="ECO:0000256" key="6">
    <source>
        <dbReference type="ARBA" id="ARBA00023136"/>
    </source>
</evidence>
<comment type="subcellular location">
    <subcellularLocation>
        <location evidence="1 7">Cell membrane</location>
        <topology evidence="1 7">Multi-pass membrane protein</topology>
    </subcellularLocation>
</comment>
<sequence>MTTDVQVLPPPPQAAPEGGAVRETTPMWRLALRSFVENRLAVIGVVIVVLLVAFCFLGPVFYKTNQSNTDIGNTFMPPGNGHPLGTDNYGFDELGRIMKGGQASLEIAFLTALIATVIGTLWGAIAGLAGGIVDAVMMRIVDVLLAVPFLFIVLIIATRFNASVLSLSLVLGLFSWLVPARLVRGEVLTLRVRDFVSAARVMGGTRRELILRHLLPNALGTVIVNVTFQVADAILAVAALGFLGFGLSYPRVSWGDMLSDGINYLLSGYWWLIYPVGACLVLVVMACNFIGDALRDAVDVRLRRR</sequence>
<keyword evidence="2 7" id="KW-0813">Transport</keyword>
<dbReference type="SUPFAM" id="SSF161098">
    <property type="entry name" value="MetI-like"/>
    <property type="match status" value="1"/>
</dbReference>
<evidence type="ECO:0000256" key="8">
    <source>
        <dbReference type="SAM" id="MobiDB-lite"/>
    </source>
</evidence>
<keyword evidence="6 7" id="KW-0472">Membrane</keyword>
<dbReference type="Pfam" id="PF12911">
    <property type="entry name" value="OppC_N"/>
    <property type="match status" value="1"/>
</dbReference>
<feature type="transmembrane region" description="Helical" evidence="7">
    <location>
        <begin position="107"/>
        <end position="133"/>
    </location>
</feature>
<dbReference type="PANTHER" id="PTHR43386:SF1">
    <property type="entry name" value="D,D-DIPEPTIDE TRANSPORT SYSTEM PERMEASE PROTEIN DDPC-RELATED"/>
    <property type="match status" value="1"/>
</dbReference>
<evidence type="ECO:0000256" key="4">
    <source>
        <dbReference type="ARBA" id="ARBA00022692"/>
    </source>
</evidence>
<keyword evidence="11" id="KW-1185">Reference proteome</keyword>
<feature type="transmembrane region" description="Helical" evidence="7">
    <location>
        <begin position="222"/>
        <end position="249"/>
    </location>
</feature>
<comment type="caution">
    <text evidence="10">The sequence shown here is derived from an EMBL/GenBank/DDBJ whole genome shotgun (WGS) entry which is preliminary data.</text>
</comment>
<feature type="transmembrane region" description="Helical" evidence="7">
    <location>
        <begin position="269"/>
        <end position="294"/>
    </location>
</feature>
<name>A0ABU2JCB0_9ACTN</name>